<keyword evidence="9 10" id="KW-0539">Nucleus</keyword>
<evidence type="ECO:0000256" key="9">
    <source>
        <dbReference type="ARBA" id="ARBA00023242"/>
    </source>
</evidence>
<evidence type="ECO:0000256" key="2">
    <source>
        <dbReference type="ARBA" id="ARBA00022723"/>
    </source>
</evidence>
<evidence type="ECO:0000256" key="3">
    <source>
        <dbReference type="ARBA" id="ARBA00022771"/>
    </source>
</evidence>
<keyword evidence="4 10" id="KW-0862">Zinc</keyword>
<feature type="domain" description="NR LBD" evidence="12">
    <location>
        <begin position="161"/>
        <end position="358"/>
    </location>
</feature>
<dbReference type="SMART" id="SM00430">
    <property type="entry name" value="HOLI"/>
    <property type="match status" value="1"/>
</dbReference>
<evidence type="ECO:0000259" key="12">
    <source>
        <dbReference type="PROSITE" id="PS51843"/>
    </source>
</evidence>
<dbReference type="PANTHER" id="PTHR24082:SF283">
    <property type="entry name" value="NUCLEAR HORMONE RECEPTOR HR96"/>
    <property type="match status" value="1"/>
</dbReference>
<dbReference type="InterPro" id="IPR001723">
    <property type="entry name" value="Nuclear_hrmn_rcpt"/>
</dbReference>
<gene>
    <name evidence="13" type="ORF">OKIOD_LOCUS785</name>
</gene>
<evidence type="ECO:0000256" key="10">
    <source>
        <dbReference type="RuleBase" id="RU004334"/>
    </source>
</evidence>
<dbReference type="SMART" id="SM00399">
    <property type="entry name" value="ZnF_C4"/>
    <property type="match status" value="1"/>
</dbReference>
<dbReference type="EMBL" id="OU015568">
    <property type="protein sequence ID" value="CAG5079331.1"/>
    <property type="molecule type" value="Genomic_DNA"/>
</dbReference>
<keyword evidence="3 10" id="KW-0863">Zinc-finger</keyword>
<accession>A0ABN7RN13</accession>
<evidence type="ECO:0000313" key="14">
    <source>
        <dbReference type="Proteomes" id="UP001158576"/>
    </source>
</evidence>
<dbReference type="PROSITE" id="PS00031">
    <property type="entry name" value="NUCLEAR_REC_DBD_1"/>
    <property type="match status" value="1"/>
</dbReference>
<dbReference type="Gene3D" id="1.10.565.10">
    <property type="entry name" value="Retinoid X Receptor"/>
    <property type="match status" value="1"/>
</dbReference>
<keyword evidence="14" id="KW-1185">Reference proteome</keyword>
<evidence type="ECO:0000256" key="7">
    <source>
        <dbReference type="ARBA" id="ARBA00023163"/>
    </source>
</evidence>
<dbReference type="PRINTS" id="PR00398">
    <property type="entry name" value="STRDHORMONER"/>
</dbReference>
<keyword evidence="5 10" id="KW-0805">Transcription regulation</keyword>
<sequence>MLFEERVTVLPTTTTEVTSTPVSKTCQVCSDIASGYHFNALTCEGCKGFFRRTMKAGKQFRCAYEGNCKINRNNRRHCQACRIQKCLLIGMKKECIMSDEQIKRKRELIQHNRIKRIQHEIPELSGDELGRLNNIERAFAESTEQTSQQTDVDIDFTRLVGLYEQFSPVRRSESLTVIKKATNGCIEEVNLAQVLFLKTLGQLVNEVATFAKNLEPFNRLSKNDQRALLNGSIAELVHIRLNKLFDTESNEFIISSHSLNIAESRIPSRLIEEIYRFHHRMSSQKVDDTVVAILCAITLFSPDRPGVEDTDTVEELQHELTCLLQSYITGTRRKNISSFATLLNLLVIIRPISSLMRL</sequence>
<dbReference type="InterPro" id="IPR001728">
    <property type="entry name" value="ThyrH_rcpt"/>
</dbReference>
<dbReference type="InterPro" id="IPR013088">
    <property type="entry name" value="Znf_NHR/GATA"/>
</dbReference>
<proteinExistence type="inferred from homology"/>
<dbReference type="Pfam" id="PF00105">
    <property type="entry name" value="zf-C4"/>
    <property type="match status" value="1"/>
</dbReference>
<dbReference type="InterPro" id="IPR050234">
    <property type="entry name" value="Nuclear_hormone_rcpt_NR1"/>
</dbReference>
<dbReference type="InterPro" id="IPR001628">
    <property type="entry name" value="Znf_hrmn_rcpt"/>
</dbReference>
<dbReference type="Gene3D" id="3.30.50.10">
    <property type="entry name" value="Erythroid Transcription Factor GATA-1, subunit A"/>
    <property type="match status" value="1"/>
</dbReference>
<dbReference type="PRINTS" id="PR00047">
    <property type="entry name" value="STROIDFINGER"/>
</dbReference>
<evidence type="ECO:0000256" key="6">
    <source>
        <dbReference type="ARBA" id="ARBA00023125"/>
    </source>
</evidence>
<dbReference type="InterPro" id="IPR035500">
    <property type="entry name" value="NHR-like_dom_sf"/>
</dbReference>
<evidence type="ECO:0000256" key="5">
    <source>
        <dbReference type="ARBA" id="ARBA00023015"/>
    </source>
</evidence>
<comment type="similarity">
    <text evidence="1">Belongs to the nuclear hormone receptor family. NR1 subfamily.</text>
</comment>
<feature type="domain" description="Nuclear receptor" evidence="11">
    <location>
        <begin position="23"/>
        <end position="98"/>
    </location>
</feature>
<keyword evidence="2 10" id="KW-0479">Metal-binding</keyword>
<dbReference type="Pfam" id="PF00104">
    <property type="entry name" value="Hormone_recep"/>
    <property type="match status" value="1"/>
</dbReference>
<reference evidence="13 14" key="1">
    <citation type="submission" date="2021-04" db="EMBL/GenBank/DDBJ databases">
        <authorList>
            <person name="Bliznina A."/>
        </authorList>
    </citation>
    <scope>NUCLEOTIDE SEQUENCE [LARGE SCALE GENOMIC DNA]</scope>
</reference>
<keyword evidence="7 10" id="KW-0804">Transcription</keyword>
<comment type="subcellular location">
    <subcellularLocation>
        <location evidence="10">Nucleus</location>
    </subcellularLocation>
</comment>
<dbReference type="Proteomes" id="UP001158576">
    <property type="component" value="Chromosome PAR"/>
</dbReference>
<dbReference type="SUPFAM" id="SSF48508">
    <property type="entry name" value="Nuclear receptor ligand-binding domain"/>
    <property type="match status" value="1"/>
</dbReference>
<evidence type="ECO:0000256" key="8">
    <source>
        <dbReference type="ARBA" id="ARBA00023170"/>
    </source>
</evidence>
<evidence type="ECO:0000259" key="11">
    <source>
        <dbReference type="PROSITE" id="PS51030"/>
    </source>
</evidence>
<evidence type="ECO:0000256" key="1">
    <source>
        <dbReference type="ARBA" id="ARBA00008092"/>
    </source>
</evidence>
<name>A0ABN7RN13_OIKDI</name>
<dbReference type="PRINTS" id="PR00546">
    <property type="entry name" value="THYROIDHORMR"/>
</dbReference>
<dbReference type="PROSITE" id="PS51030">
    <property type="entry name" value="NUCLEAR_REC_DBD_2"/>
    <property type="match status" value="1"/>
</dbReference>
<evidence type="ECO:0000256" key="4">
    <source>
        <dbReference type="ARBA" id="ARBA00022833"/>
    </source>
</evidence>
<dbReference type="InterPro" id="IPR000536">
    <property type="entry name" value="Nucl_hrmn_rcpt_lig-bd"/>
</dbReference>
<keyword evidence="6 10" id="KW-0238">DNA-binding</keyword>
<dbReference type="SUPFAM" id="SSF57716">
    <property type="entry name" value="Glucocorticoid receptor-like (DNA-binding domain)"/>
    <property type="match status" value="1"/>
</dbReference>
<keyword evidence="8 10" id="KW-0675">Receptor</keyword>
<dbReference type="PROSITE" id="PS51843">
    <property type="entry name" value="NR_LBD"/>
    <property type="match status" value="1"/>
</dbReference>
<organism evidence="13 14">
    <name type="scientific">Oikopleura dioica</name>
    <name type="common">Tunicate</name>
    <dbReference type="NCBI Taxonomy" id="34765"/>
    <lineage>
        <taxon>Eukaryota</taxon>
        <taxon>Metazoa</taxon>
        <taxon>Chordata</taxon>
        <taxon>Tunicata</taxon>
        <taxon>Appendicularia</taxon>
        <taxon>Copelata</taxon>
        <taxon>Oikopleuridae</taxon>
        <taxon>Oikopleura</taxon>
    </lineage>
</organism>
<dbReference type="CDD" id="cd07156">
    <property type="entry name" value="NR_DBD_VDR_like"/>
    <property type="match status" value="1"/>
</dbReference>
<dbReference type="PANTHER" id="PTHR24082">
    <property type="entry name" value="NUCLEAR HORMONE RECEPTOR"/>
    <property type="match status" value="1"/>
</dbReference>
<protein>
    <submittedName>
        <fullName evidence="13">Oidioi.mRNA.OKI2018_I69.PAR.g9227.t1.cds</fullName>
    </submittedName>
</protein>
<evidence type="ECO:0000313" key="13">
    <source>
        <dbReference type="EMBL" id="CAG5079331.1"/>
    </source>
</evidence>